<organism evidence="2 3">
    <name type="scientific">Solihabitans fulvus</name>
    <dbReference type="NCBI Taxonomy" id="1892852"/>
    <lineage>
        <taxon>Bacteria</taxon>
        <taxon>Bacillati</taxon>
        <taxon>Actinomycetota</taxon>
        <taxon>Actinomycetes</taxon>
        <taxon>Pseudonocardiales</taxon>
        <taxon>Pseudonocardiaceae</taxon>
        <taxon>Solihabitans</taxon>
    </lineage>
</organism>
<dbReference type="Pfam" id="PF10823">
    <property type="entry name" value="DUF2568"/>
    <property type="match status" value="1"/>
</dbReference>
<dbReference type="AlphaFoldDB" id="A0A5B2WQ02"/>
<keyword evidence="1" id="KW-0472">Membrane</keyword>
<dbReference type="Proteomes" id="UP000323454">
    <property type="component" value="Unassembled WGS sequence"/>
</dbReference>
<evidence type="ECO:0000256" key="1">
    <source>
        <dbReference type="SAM" id="Phobius"/>
    </source>
</evidence>
<sequence>MRNANLLLALLLELGTLAAVVYWGFGTDAGVAVQLVAGIGAPIVLAVLWGMFCSPKAAKPLRGVARVVADVAWFGCGAAALAASGAMTLAAAFGVAYVVNRIGVLTWHQGSEAAAAPGRAATE</sequence>
<protein>
    <submittedName>
        <fullName evidence="2">DUF2568 domain-containing protein</fullName>
    </submittedName>
</protein>
<dbReference type="InterPro" id="IPR021214">
    <property type="entry name" value="DUF2568"/>
</dbReference>
<comment type="caution">
    <text evidence="2">The sequence shown here is derived from an EMBL/GenBank/DDBJ whole genome shotgun (WGS) entry which is preliminary data.</text>
</comment>
<proteinExistence type="predicted"/>
<feature type="transmembrane region" description="Helical" evidence="1">
    <location>
        <begin position="31"/>
        <end position="52"/>
    </location>
</feature>
<dbReference type="EMBL" id="VUOB01000074">
    <property type="protein sequence ID" value="KAA2252606.1"/>
    <property type="molecule type" value="Genomic_DNA"/>
</dbReference>
<evidence type="ECO:0000313" key="3">
    <source>
        <dbReference type="Proteomes" id="UP000323454"/>
    </source>
</evidence>
<reference evidence="2 3" key="2">
    <citation type="submission" date="2019-09" db="EMBL/GenBank/DDBJ databases">
        <authorList>
            <person name="Jin C."/>
        </authorList>
    </citation>
    <scope>NUCLEOTIDE SEQUENCE [LARGE SCALE GENOMIC DNA]</scope>
    <source>
        <strain evidence="2 3">AN110305</strain>
    </source>
</reference>
<gene>
    <name evidence="2" type="ORF">F0L68_35140</name>
</gene>
<keyword evidence="1" id="KW-0812">Transmembrane</keyword>
<keyword evidence="1" id="KW-1133">Transmembrane helix</keyword>
<evidence type="ECO:0000313" key="2">
    <source>
        <dbReference type="EMBL" id="KAA2252606.1"/>
    </source>
</evidence>
<accession>A0A5B2WQ02</accession>
<reference evidence="2 3" key="1">
    <citation type="submission" date="2019-09" db="EMBL/GenBank/DDBJ databases">
        <title>Goodfellowia gen. nov., a new genus of the Pseudonocardineae related to Actinoalloteichus, containing Goodfellowia coeruleoviolacea gen. nov., comb. nov. gen. nov., comb. nov.</title>
        <authorList>
            <person name="Labeda D."/>
        </authorList>
    </citation>
    <scope>NUCLEOTIDE SEQUENCE [LARGE SCALE GENOMIC DNA]</scope>
    <source>
        <strain evidence="2 3">AN110305</strain>
    </source>
</reference>
<feature type="transmembrane region" description="Helical" evidence="1">
    <location>
        <begin position="7"/>
        <end position="25"/>
    </location>
</feature>
<dbReference type="OrthoDB" id="4338809at2"/>
<keyword evidence="3" id="KW-1185">Reference proteome</keyword>
<feature type="transmembrane region" description="Helical" evidence="1">
    <location>
        <begin position="72"/>
        <end position="99"/>
    </location>
</feature>
<name>A0A5B2WQ02_9PSEU</name>